<gene>
    <name evidence="7" type="ORF">HNR05_000303</name>
</gene>
<sequence>MMSLSGTAVGFVVYMVMVNLGLAAVFLVVPWLFIALKIAGAVYLLWLAYQTLRPGGKSLFETSELPRDSFGKLFRMGLLTNLLNPKVAILYLALIPQYIDPAAGSIVTQGFQLGAIQILVGVAVNGATIIAAGSVATFLQRKPTWMRWQKWVTGTLLGATGVKLAIDAPPPLSRHGVEAIVSHAVRCLSASNPCLRVNLGEGPRTCGRNDIWWREIAARDRCKSYV</sequence>
<keyword evidence="8" id="KW-1185">Reference proteome</keyword>
<evidence type="ECO:0000256" key="2">
    <source>
        <dbReference type="ARBA" id="ARBA00022475"/>
    </source>
</evidence>
<comment type="caution">
    <text evidence="7">The sequence shown here is derived from an EMBL/GenBank/DDBJ whole genome shotgun (WGS) entry which is preliminary data.</text>
</comment>
<evidence type="ECO:0000313" key="7">
    <source>
        <dbReference type="EMBL" id="NYJ18512.1"/>
    </source>
</evidence>
<evidence type="ECO:0000256" key="4">
    <source>
        <dbReference type="ARBA" id="ARBA00022989"/>
    </source>
</evidence>
<dbReference type="PANTHER" id="PTHR30086">
    <property type="entry name" value="ARGININE EXPORTER PROTEIN ARGO"/>
    <property type="match status" value="1"/>
</dbReference>
<keyword evidence="5 6" id="KW-0472">Membrane</keyword>
<feature type="transmembrane region" description="Helical" evidence="6">
    <location>
        <begin position="34"/>
        <end position="52"/>
    </location>
</feature>
<dbReference type="GO" id="GO:0015171">
    <property type="term" value="F:amino acid transmembrane transporter activity"/>
    <property type="evidence" value="ECO:0007669"/>
    <property type="project" value="TreeGrafter"/>
</dbReference>
<evidence type="ECO:0000256" key="6">
    <source>
        <dbReference type="SAM" id="Phobius"/>
    </source>
</evidence>
<dbReference type="RefSeq" id="WP_246318323.1">
    <property type="nucleotide sequence ID" value="NZ_JACCFM010000001.1"/>
</dbReference>
<dbReference type="Proteomes" id="UP000537260">
    <property type="component" value="Unassembled WGS sequence"/>
</dbReference>
<keyword evidence="4 6" id="KW-1133">Transmembrane helix</keyword>
<comment type="subcellular location">
    <subcellularLocation>
        <location evidence="1">Cell membrane</location>
        <topology evidence="1">Multi-pass membrane protein</topology>
    </subcellularLocation>
</comment>
<feature type="transmembrane region" description="Helical" evidence="6">
    <location>
        <begin position="115"/>
        <end position="139"/>
    </location>
</feature>
<dbReference type="AlphaFoldDB" id="A0A7Z0ECQ1"/>
<dbReference type="GO" id="GO:0005886">
    <property type="term" value="C:plasma membrane"/>
    <property type="evidence" value="ECO:0007669"/>
    <property type="project" value="UniProtKB-SubCell"/>
</dbReference>
<evidence type="ECO:0000256" key="1">
    <source>
        <dbReference type="ARBA" id="ARBA00004651"/>
    </source>
</evidence>
<reference evidence="7 8" key="1">
    <citation type="submission" date="2020-07" db="EMBL/GenBank/DDBJ databases">
        <title>Sequencing the genomes of 1000 actinobacteria strains.</title>
        <authorList>
            <person name="Klenk H.-P."/>
        </authorList>
    </citation>
    <scope>NUCLEOTIDE SEQUENCE [LARGE SCALE GENOMIC DNA]</scope>
    <source>
        <strain evidence="7 8">LI1</strain>
    </source>
</reference>
<dbReference type="InterPro" id="IPR001123">
    <property type="entry name" value="LeuE-type"/>
</dbReference>
<evidence type="ECO:0000256" key="5">
    <source>
        <dbReference type="ARBA" id="ARBA00023136"/>
    </source>
</evidence>
<organism evidence="7 8">
    <name type="scientific">Glaciibacter psychrotolerans</name>
    <dbReference type="NCBI Taxonomy" id="670054"/>
    <lineage>
        <taxon>Bacteria</taxon>
        <taxon>Bacillati</taxon>
        <taxon>Actinomycetota</taxon>
        <taxon>Actinomycetes</taxon>
        <taxon>Micrococcales</taxon>
        <taxon>Microbacteriaceae</taxon>
        <taxon>Glaciibacter</taxon>
    </lineage>
</organism>
<accession>A0A7Z0ECQ1</accession>
<dbReference type="PANTHER" id="PTHR30086:SF20">
    <property type="entry name" value="ARGININE EXPORTER PROTEIN ARGO-RELATED"/>
    <property type="match status" value="1"/>
</dbReference>
<evidence type="ECO:0000256" key="3">
    <source>
        <dbReference type="ARBA" id="ARBA00022692"/>
    </source>
</evidence>
<proteinExistence type="predicted"/>
<keyword evidence="2" id="KW-1003">Cell membrane</keyword>
<evidence type="ECO:0000313" key="8">
    <source>
        <dbReference type="Proteomes" id="UP000537260"/>
    </source>
</evidence>
<dbReference type="EMBL" id="JACCFM010000001">
    <property type="protein sequence ID" value="NYJ18512.1"/>
    <property type="molecule type" value="Genomic_DNA"/>
</dbReference>
<name>A0A7Z0ECQ1_9MICO</name>
<protein>
    <submittedName>
        <fullName evidence="7">Threonine/homoserine/homoserine lactone efflux protein</fullName>
    </submittedName>
</protein>
<keyword evidence="3 6" id="KW-0812">Transmembrane</keyword>
<feature type="transmembrane region" description="Helical" evidence="6">
    <location>
        <begin position="7"/>
        <end position="28"/>
    </location>
</feature>
<dbReference type="Pfam" id="PF01810">
    <property type="entry name" value="LysE"/>
    <property type="match status" value="1"/>
</dbReference>
<feature type="transmembrane region" description="Helical" evidence="6">
    <location>
        <begin position="73"/>
        <end position="95"/>
    </location>
</feature>